<comment type="caution">
    <text evidence="1">The sequence shown here is derived from an EMBL/GenBank/DDBJ whole genome shotgun (WGS) entry which is preliminary data.</text>
</comment>
<proteinExistence type="predicted"/>
<evidence type="ECO:0000313" key="2">
    <source>
        <dbReference type="Proteomes" id="UP000187417"/>
    </source>
</evidence>
<accession>A0A1Q6F5Z6</accession>
<dbReference type="Proteomes" id="UP000187417">
    <property type="component" value="Unassembled WGS sequence"/>
</dbReference>
<reference evidence="1 2" key="1">
    <citation type="journal article" date="2016" name="Nat. Biotechnol.">
        <title>Measurement of bacterial replication rates in microbial communities.</title>
        <authorList>
            <person name="Brown C.T."/>
            <person name="Olm M.R."/>
            <person name="Thomas B.C."/>
            <person name="Banfield J.F."/>
        </authorList>
    </citation>
    <scope>NUCLEOTIDE SEQUENCE [LARGE SCALE GENOMIC DNA]</scope>
    <source>
        <strain evidence="1">CAG:67_53_122</strain>
    </source>
</reference>
<protein>
    <submittedName>
        <fullName evidence="1">Uncharacterized protein</fullName>
    </submittedName>
</protein>
<dbReference type="RefSeq" id="WP_278339291.1">
    <property type="nucleotide sequence ID" value="NZ_CAJJWD010000005.1"/>
</dbReference>
<dbReference type="EMBL" id="MNQH01000029">
    <property type="protein sequence ID" value="OKY94267.1"/>
    <property type="molecule type" value="Genomic_DNA"/>
</dbReference>
<name>A0A1Q6F5Z6_9BACT</name>
<organism evidence="1 2">
    <name type="scientific">Alistipes putredinis</name>
    <dbReference type="NCBI Taxonomy" id="28117"/>
    <lineage>
        <taxon>Bacteria</taxon>
        <taxon>Pseudomonadati</taxon>
        <taxon>Bacteroidota</taxon>
        <taxon>Bacteroidia</taxon>
        <taxon>Bacteroidales</taxon>
        <taxon>Rikenellaceae</taxon>
        <taxon>Alistipes</taxon>
    </lineage>
</organism>
<dbReference type="AlphaFoldDB" id="A0A1Q6F5Z6"/>
<sequence length="121" mass="12959">MNIILYGIPDDTAELIAGRYDLELIHSIEEIGACGTLLPVPKITAPRQLLALYNALMRHEDAIDAVIICGSETCGAAGTICYGAPPGKIFTLCGDPGGEELEAELFRLLDAIFTQANRINL</sequence>
<gene>
    <name evidence="1" type="ORF">BHV66_06050</name>
</gene>
<evidence type="ECO:0000313" key="1">
    <source>
        <dbReference type="EMBL" id="OKY94267.1"/>
    </source>
</evidence>